<evidence type="ECO:0008006" key="2">
    <source>
        <dbReference type="Google" id="ProtNLM"/>
    </source>
</evidence>
<dbReference type="EMBL" id="VSSQ01048795">
    <property type="protein sequence ID" value="MPN02840.1"/>
    <property type="molecule type" value="Genomic_DNA"/>
</dbReference>
<dbReference type="PANTHER" id="PTHR16222:SF12">
    <property type="entry name" value="ADP-RIBOSYLGLYCOHYDROLASE-RELATED"/>
    <property type="match status" value="1"/>
</dbReference>
<dbReference type="PANTHER" id="PTHR16222">
    <property type="entry name" value="ADP-RIBOSYLGLYCOHYDROLASE"/>
    <property type="match status" value="1"/>
</dbReference>
<protein>
    <recommendedName>
        <fullName evidence="2">ADP-ribosyl-[dinitrogen reductase] glycohydrolase</fullName>
    </recommendedName>
</protein>
<dbReference type="Gene3D" id="1.10.4080.10">
    <property type="entry name" value="ADP-ribosylation/Crystallin J1"/>
    <property type="match status" value="1"/>
</dbReference>
<dbReference type="InterPro" id="IPR005502">
    <property type="entry name" value="Ribosyl_crysJ1"/>
</dbReference>
<gene>
    <name evidence="1" type="ORF">SDC9_150059</name>
</gene>
<dbReference type="Pfam" id="PF03747">
    <property type="entry name" value="ADP_ribosyl_GH"/>
    <property type="match status" value="1"/>
</dbReference>
<reference evidence="1" key="1">
    <citation type="submission" date="2019-08" db="EMBL/GenBank/DDBJ databases">
        <authorList>
            <person name="Kucharzyk K."/>
            <person name="Murdoch R.W."/>
            <person name="Higgins S."/>
            <person name="Loffler F."/>
        </authorList>
    </citation>
    <scope>NUCLEOTIDE SEQUENCE</scope>
</reference>
<dbReference type="InterPro" id="IPR036705">
    <property type="entry name" value="Ribosyl_crysJ1_sf"/>
</dbReference>
<proteinExistence type="predicted"/>
<evidence type="ECO:0000313" key="1">
    <source>
        <dbReference type="EMBL" id="MPN02840.1"/>
    </source>
</evidence>
<name>A0A645ENA6_9ZZZZ</name>
<dbReference type="InterPro" id="IPR050792">
    <property type="entry name" value="ADP-ribosylglycohydrolase"/>
</dbReference>
<comment type="caution">
    <text evidence="1">The sequence shown here is derived from an EMBL/GenBank/DDBJ whole genome shotgun (WGS) entry which is preliminary data.</text>
</comment>
<sequence length="242" mass="25808">MVSAGNGAAVRSAVLGALFPDPIERREFVRLGTRVTHRDPRAFLGALAVAEMAALALSTPSGQKPALEEVCSRLRLLISNDPEWQALVDRMEEGWRNGLSVAEFAASLGLEREVSGYVFHSVPVALFGWYAHNGDVGATLNAVIPCGGDADSIGAIAGALAGASAGADAIPADYLEHLLEYPYNEGFLRRLATQLTRFSLGVPAATVPAAYWAIPLRNLLFNSVVLVHLTGRALLWLARKFS</sequence>
<dbReference type="AlphaFoldDB" id="A0A645ENA6"/>
<accession>A0A645ENA6</accession>
<organism evidence="1">
    <name type="scientific">bioreactor metagenome</name>
    <dbReference type="NCBI Taxonomy" id="1076179"/>
    <lineage>
        <taxon>unclassified sequences</taxon>
        <taxon>metagenomes</taxon>
        <taxon>ecological metagenomes</taxon>
    </lineage>
</organism>
<dbReference type="SUPFAM" id="SSF101478">
    <property type="entry name" value="ADP-ribosylglycohydrolase"/>
    <property type="match status" value="1"/>
</dbReference>